<evidence type="ECO:0000313" key="3">
    <source>
        <dbReference type="Proteomes" id="UP000004642"/>
    </source>
</evidence>
<comment type="caution">
    <text evidence="2">The sequence shown here is derived from an EMBL/GenBank/DDBJ whole genome shotgun (WGS) entry which is preliminary data.</text>
</comment>
<feature type="domain" description="Lysozyme inhibitor LprI-like N-terminal" evidence="1">
    <location>
        <begin position="5"/>
        <end position="95"/>
    </location>
</feature>
<dbReference type="AlphaFoldDB" id="G5LM80"/>
<dbReference type="PANTHER" id="PTHR39176">
    <property type="entry name" value="PERIPLASMIC PROTEIN-RELATED"/>
    <property type="match status" value="1"/>
</dbReference>
<dbReference type="InterPro" id="IPR009739">
    <property type="entry name" value="LprI-like_N"/>
</dbReference>
<gene>
    <name evidence="2" type="ORF">LTSEALA_1637</name>
</gene>
<organism evidence="2 3">
    <name type="scientific">Salmonella enterica subsp. enterica serovar Alachua str. R6-377</name>
    <dbReference type="NCBI Taxonomy" id="913241"/>
    <lineage>
        <taxon>Bacteria</taxon>
        <taxon>Pseudomonadati</taxon>
        <taxon>Pseudomonadota</taxon>
        <taxon>Gammaproteobacteria</taxon>
        <taxon>Enterobacterales</taxon>
        <taxon>Enterobacteriaceae</taxon>
        <taxon>Salmonella</taxon>
    </lineage>
</organism>
<dbReference type="Pfam" id="PF07007">
    <property type="entry name" value="LprI"/>
    <property type="match status" value="1"/>
</dbReference>
<name>G5LM80_SALET</name>
<dbReference type="Proteomes" id="UP000004642">
    <property type="component" value="Unassembled WGS sequence"/>
</dbReference>
<protein>
    <submittedName>
        <fullName evidence="2">Putative secreted protein</fullName>
    </submittedName>
</protein>
<evidence type="ECO:0000313" key="2">
    <source>
        <dbReference type="EMBL" id="EHC41585.1"/>
    </source>
</evidence>
<dbReference type="Gene3D" id="1.20.1270.180">
    <property type="match status" value="1"/>
</dbReference>
<reference evidence="2 3" key="1">
    <citation type="journal article" date="2011" name="BMC Genomics">
        <title>Genome sequencing reveals diversification of virulence factor content and possible host adaptation in distinct subpopulations of Salmonella enterica.</title>
        <authorList>
            <person name="den Bakker H.C."/>
            <person name="Moreno Switt A.I."/>
            <person name="Govoni G."/>
            <person name="Cummings C.A."/>
            <person name="Ranieri M.L."/>
            <person name="Degoricija L."/>
            <person name="Hoelzer K."/>
            <person name="Rodriguez-Rivera L.D."/>
            <person name="Brown S."/>
            <person name="Bolchacova E."/>
            <person name="Furtado M.R."/>
            <person name="Wiedmann M."/>
        </authorList>
    </citation>
    <scope>NUCLEOTIDE SEQUENCE [LARGE SCALE GENOMIC DNA]</scope>
    <source>
        <strain evidence="2 3">R6-377</strain>
    </source>
</reference>
<sequence length="114" mass="12302">MADECASASTQLEMNRCAAAQYQAADKKLNETYQSAIKRAQPPQRELLQKAQVAWIALRDADCALIRSGTEGGSVQPMIASQCLTDKTNEREAFLASLLQCEEGDLSCPLPPAG</sequence>
<dbReference type="PANTHER" id="PTHR39176:SF1">
    <property type="entry name" value="PERIPLASMIC PROTEIN"/>
    <property type="match status" value="1"/>
</dbReference>
<dbReference type="PATRIC" id="fig|913241.3.peg.1256"/>
<proteinExistence type="predicted"/>
<evidence type="ECO:0000259" key="1">
    <source>
        <dbReference type="Pfam" id="PF07007"/>
    </source>
</evidence>
<dbReference type="EMBL" id="AFCJ01000711">
    <property type="protein sequence ID" value="EHC41585.1"/>
    <property type="molecule type" value="Genomic_DNA"/>
</dbReference>
<accession>G5LM80</accession>